<dbReference type="NCBIfam" id="TIGR00229">
    <property type="entry name" value="sensory_box"/>
    <property type="match status" value="2"/>
</dbReference>
<dbReference type="SUPFAM" id="SSF55785">
    <property type="entry name" value="PYP-like sensor domain (PAS domain)"/>
    <property type="match status" value="3"/>
</dbReference>
<dbReference type="InterPro" id="IPR036890">
    <property type="entry name" value="HATPase_C_sf"/>
</dbReference>
<dbReference type="EC" id="2.7.13.3" evidence="2"/>
<dbReference type="Pfam" id="PF08447">
    <property type="entry name" value="PAS_3"/>
    <property type="match status" value="3"/>
</dbReference>
<protein>
    <recommendedName>
        <fullName evidence="3">Blue-light-activated histidine kinase</fullName>
        <ecNumber evidence="2">2.7.13.3</ecNumber>
    </recommendedName>
</protein>
<dbReference type="SMART" id="SM00086">
    <property type="entry name" value="PAC"/>
    <property type="match status" value="3"/>
</dbReference>
<comment type="catalytic activity">
    <reaction evidence="1">
        <text>ATP + protein L-histidine = ADP + protein N-phospho-L-histidine.</text>
        <dbReference type="EC" id="2.7.13.3"/>
    </reaction>
</comment>
<dbReference type="InterPro" id="IPR013655">
    <property type="entry name" value="PAS_fold_3"/>
</dbReference>
<evidence type="ECO:0000259" key="11">
    <source>
        <dbReference type="PROSITE" id="PS50112"/>
    </source>
</evidence>
<keyword evidence="13" id="KW-1185">Reference proteome</keyword>
<dbReference type="GO" id="GO:0005524">
    <property type="term" value="F:ATP binding"/>
    <property type="evidence" value="ECO:0007669"/>
    <property type="project" value="UniProtKB-KW"/>
</dbReference>
<dbReference type="Proteomes" id="UP000265750">
    <property type="component" value="Unassembled WGS sequence"/>
</dbReference>
<feature type="coiled-coil region" evidence="9">
    <location>
        <begin position="538"/>
        <end position="572"/>
    </location>
</feature>
<evidence type="ECO:0000256" key="8">
    <source>
        <dbReference type="ARBA" id="ARBA00022840"/>
    </source>
</evidence>
<dbReference type="AlphaFoldDB" id="A0A3A1WIQ6"/>
<accession>A0A3A1WIQ6</accession>
<feature type="compositionally biased region" description="Basic and acidic residues" evidence="10">
    <location>
        <begin position="758"/>
        <end position="767"/>
    </location>
</feature>
<evidence type="ECO:0000313" key="13">
    <source>
        <dbReference type="Proteomes" id="UP000265750"/>
    </source>
</evidence>
<evidence type="ECO:0000256" key="5">
    <source>
        <dbReference type="ARBA" id="ARBA00022679"/>
    </source>
</evidence>
<evidence type="ECO:0000256" key="4">
    <source>
        <dbReference type="ARBA" id="ARBA00022553"/>
    </source>
</evidence>
<dbReference type="InterPro" id="IPR035965">
    <property type="entry name" value="PAS-like_dom_sf"/>
</dbReference>
<evidence type="ECO:0000256" key="9">
    <source>
        <dbReference type="SAM" id="Coils"/>
    </source>
</evidence>
<evidence type="ECO:0000256" key="7">
    <source>
        <dbReference type="ARBA" id="ARBA00022777"/>
    </source>
</evidence>
<dbReference type="EMBL" id="QYRN01000009">
    <property type="protein sequence ID" value="RIX98703.1"/>
    <property type="molecule type" value="Genomic_DNA"/>
</dbReference>
<dbReference type="GO" id="GO:0004673">
    <property type="term" value="F:protein histidine kinase activity"/>
    <property type="evidence" value="ECO:0007669"/>
    <property type="project" value="UniProtKB-EC"/>
</dbReference>
<name>A0A3A1WIQ6_9HYPH</name>
<comment type="caution">
    <text evidence="12">The sequence shown here is derived from an EMBL/GenBank/DDBJ whole genome shotgun (WGS) entry which is preliminary data.</text>
</comment>
<proteinExistence type="predicted"/>
<keyword evidence="8" id="KW-0067">ATP-binding</keyword>
<keyword evidence="6" id="KW-0547">Nucleotide-binding</keyword>
<dbReference type="SUPFAM" id="SSF55781">
    <property type="entry name" value="GAF domain-like"/>
    <property type="match status" value="1"/>
</dbReference>
<dbReference type="Pfam" id="PF01590">
    <property type="entry name" value="GAF"/>
    <property type="match status" value="1"/>
</dbReference>
<dbReference type="Pfam" id="PF07536">
    <property type="entry name" value="HWE_HK"/>
    <property type="match status" value="1"/>
</dbReference>
<evidence type="ECO:0000256" key="3">
    <source>
        <dbReference type="ARBA" id="ARBA00021740"/>
    </source>
</evidence>
<feature type="region of interest" description="Disordered" evidence="10">
    <location>
        <begin position="747"/>
        <end position="767"/>
    </location>
</feature>
<evidence type="ECO:0000256" key="2">
    <source>
        <dbReference type="ARBA" id="ARBA00012438"/>
    </source>
</evidence>
<dbReference type="InterPro" id="IPR001610">
    <property type="entry name" value="PAC"/>
</dbReference>
<dbReference type="Gene3D" id="3.30.565.10">
    <property type="entry name" value="Histidine kinase-like ATPase, C-terminal domain"/>
    <property type="match status" value="1"/>
</dbReference>
<dbReference type="SMART" id="SM00091">
    <property type="entry name" value="PAS"/>
    <property type="match status" value="3"/>
</dbReference>
<evidence type="ECO:0000313" key="12">
    <source>
        <dbReference type="EMBL" id="RIX98703.1"/>
    </source>
</evidence>
<dbReference type="PANTHER" id="PTHR41523:SF7">
    <property type="entry name" value="HISTIDINE KINASE"/>
    <property type="match status" value="1"/>
</dbReference>
<keyword evidence="7" id="KW-0418">Kinase</keyword>
<dbReference type="Gene3D" id="3.30.450.40">
    <property type="match status" value="1"/>
</dbReference>
<dbReference type="InterPro" id="IPR003018">
    <property type="entry name" value="GAF"/>
</dbReference>
<reference evidence="13" key="1">
    <citation type="submission" date="2018-09" db="EMBL/GenBank/DDBJ databases">
        <authorList>
            <person name="Tuo L."/>
        </authorList>
    </citation>
    <scope>NUCLEOTIDE SEQUENCE [LARGE SCALE GENOMIC DNA]</scope>
    <source>
        <strain evidence="13">M2BS4Y-1</strain>
    </source>
</reference>
<dbReference type="CDD" id="cd00130">
    <property type="entry name" value="PAS"/>
    <property type="match status" value="3"/>
</dbReference>
<dbReference type="SMART" id="SM00065">
    <property type="entry name" value="GAF"/>
    <property type="match status" value="1"/>
</dbReference>
<dbReference type="InterPro" id="IPR029016">
    <property type="entry name" value="GAF-like_dom_sf"/>
</dbReference>
<dbReference type="InterPro" id="IPR011102">
    <property type="entry name" value="Sig_transdc_His_kinase_HWE"/>
</dbReference>
<dbReference type="InterPro" id="IPR000014">
    <property type="entry name" value="PAS"/>
</dbReference>
<evidence type="ECO:0000256" key="6">
    <source>
        <dbReference type="ARBA" id="ARBA00022741"/>
    </source>
</evidence>
<keyword evidence="9" id="KW-0175">Coiled coil</keyword>
<dbReference type="Gene3D" id="3.30.450.20">
    <property type="entry name" value="PAS domain"/>
    <property type="match status" value="3"/>
</dbReference>
<evidence type="ECO:0000256" key="1">
    <source>
        <dbReference type="ARBA" id="ARBA00000085"/>
    </source>
</evidence>
<gene>
    <name evidence="12" type="ORF">D3218_16055</name>
</gene>
<feature type="domain" description="PAS" evidence="11">
    <location>
        <begin position="321"/>
        <end position="374"/>
    </location>
</feature>
<dbReference type="SMART" id="SM00911">
    <property type="entry name" value="HWE_HK"/>
    <property type="match status" value="1"/>
</dbReference>
<dbReference type="PROSITE" id="PS50112">
    <property type="entry name" value="PAS"/>
    <property type="match status" value="1"/>
</dbReference>
<dbReference type="PANTHER" id="PTHR41523">
    <property type="entry name" value="TWO-COMPONENT SYSTEM SENSOR PROTEIN"/>
    <property type="match status" value="1"/>
</dbReference>
<sequence length="767" mass="85374">MVDAERVQLALAAGAIIGTWFWDIVADRFMIDEAFANAFGLDPALGREGIPLAQIVATVHPDDQAGLVVAINAAVQRGGAYAHQYRVRRHTGRYHWLEANGRVELGPDGTPLRFPGVLIDVASRRLEHILNELGERLRTLDDPHEMALLASETVGTALDLSRVAYGDMDAAGRHMIIHQDWLAPDQASLAGTHDFETYGSYIESLRRGEDVVIDDIASDPRTADQATSFRSIAVRSLVNLPLMDRGRLKVVFCLNQDEPRAWTADEVLFARRVMDRTEVEIARRAAEHRLRDMNASLEKQVAAQTAERDRIWQLSGDMLGVADDQGIWLSINPAWTRTLGWRQEEIVGHTSEWMEHPDDVAKTRSEIGHLAAGRETFEFENRFRSKERGYRTLSWTAVPENGLLYCVARDVTDERAQAVAITEQSAAQERTWHFSPDLLSVIDMRSTLFDRVNPAWTAALGWRADEIEGASYQGFVHADDVGASLSAFDRVRAGSPVLRFENRYRTKAGEWRRLSWVAFPEGDKLYSSARDITAEAEQAEALSDANELIAAKERAEQQQRELQNEMAHRIKNTLAMVKAIVSQTMRHADTKEEAAVTIDQRIAALSSAQDLLRQTTYASATIHEVVRGALKVHLESDDRVTIEGVRLDLPSQAALGLSLAIHELATNAAKYGALSNETGHIRISWRHEADDAFRFEWREAGGPEVVKPARRGFGSRLTNQIVPSYFDGSGETAFTPDGLCYVLAGTLPRETPPSAEPSEARPVADHE</sequence>
<evidence type="ECO:0000256" key="10">
    <source>
        <dbReference type="SAM" id="MobiDB-lite"/>
    </source>
</evidence>
<organism evidence="12 13">
    <name type="scientific">Aureimonas flava</name>
    <dbReference type="NCBI Taxonomy" id="2320271"/>
    <lineage>
        <taxon>Bacteria</taxon>
        <taxon>Pseudomonadati</taxon>
        <taxon>Pseudomonadota</taxon>
        <taxon>Alphaproteobacteria</taxon>
        <taxon>Hyphomicrobiales</taxon>
        <taxon>Aurantimonadaceae</taxon>
        <taxon>Aureimonas</taxon>
    </lineage>
</organism>
<keyword evidence="5" id="KW-0808">Transferase</keyword>
<keyword evidence="4" id="KW-0597">Phosphoprotein</keyword>